<dbReference type="GO" id="GO:0016788">
    <property type="term" value="F:hydrolase activity, acting on ester bonds"/>
    <property type="evidence" value="ECO:0007669"/>
    <property type="project" value="InterPro"/>
</dbReference>
<proteinExistence type="inferred from homology"/>
<evidence type="ECO:0000313" key="5">
    <source>
        <dbReference type="EMBL" id="KGE89434.1"/>
    </source>
</evidence>
<feature type="binding site" evidence="4">
    <location>
        <position position="155"/>
    </location>
    <ligand>
        <name>a divalent metal cation</name>
        <dbReference type="ChEBI" id="CHEBI:60240"/>
        <label>2</label>
    </ligand>
</feature>
<dbReference type="FunFam" id="3.20.20.140:FF:000005">
    <property type="entry name" value="TatD family hydrolase"/>
    <property type="match status" value="1"/>
</dbReference>
<dbReference type="PANTHER" id="PTHR46124:SF4">
    <property type="entry name" value="HYDROLASE TATD"/>
    <property type="match status" value="1"/>
</dbReference>
<feature type="binding site" evidence="4">
    <location>
        <position position="7"/>
    </location>
    <ligand>
        <name>a divalent metal cation</name>
        <dbReference type="ChEBI" id="CHEBI:60240"/>
        <label>1</label>
    </ligand>
</feature>
<dbReference type="SUPFAM" id="SSF51556">
    <property type="entry name" value="Metallo-dependent hydrolases"/>
    <property type="match status" value="1"/>
</dbReference>
<feature type="binding site" evidence="4">
    <location>
        <position position="94"/>
    </location>
    <ligand>
        <name>a divalent metal cation</name>
        <dbReference type="ChEBI" id="CHEBI:60240"/>
        <label>1</label>
    </ligand>
</feature>
<feature type="binding site" evidence="4">
    <location>
        <position position="130"/>
    </location>
    <ligand>
        <name>a divalent metal cation</name>
        <dbReference type="ChEBI" id="CHEBI:60240"/>
        <label>2</label>
    </ligand>
</feature>
<sequence>MRLIDTHAHLYSRKFDTDRAEMVERAMESGVDRFFLPNIDHASIEGMLKMEEDYPGQCFAMMGIHPCSIKENYKEELAVVEKWLGERPFCAIGEIGIDLYWDKTHFRQQQDAFRQQIQWAKALDIPIVIHSRDATAEVLEILDEQKDERLRGIFHCFTGTLEEAHRIIDLDFYLGIGGVVTFKNGGLDKVVQEISLEHLVLETDAPYLAPVPKRGKRNESAYVRLVAEKIAAVQQVPFAEVARQTTANAEALFRVEELTSQSLL</sequence>
<evidence type="ECO:0000313" key="6">
    <source>
        <dbReference type="Proteomes" id="UP000029736"/>
    </source>
</evidence>
<dbReference type="Pfam" id="PF01026">
    <property type="entry name" value="TatD_DNase"/>
    <property type="match status" value="1"/>
</dbReference>
<dbReference type="InterPro" id="IPR018228">
    <property type="entry name" value="DNase_TatD-rel_CS"/>
</dbReference>
<dbReference type="EMBL" id="JPOS01000010">
    <property type="protein sequence ID" value="KGE89434.1"/>
    <property type="molecule type" value="Genomic_DNA"/>
</dbReference>
<dbReference type="NCBIfam" id="TIGR00010">
    <property type="entry name" value="YchF/TatD family DNA exonuclease"/>
    <property type="match status" value="1"/>
</dbReference>
<comment type="caution">
    <text evidence="5">The sequence shown here is derived from an EMBL/GenBank/DDBJ whole genome shotgun (WGS) entry which is preliminary data.</text>
</comment>
<dbReference type="Gene3D" id="3.20.20.140">
    <property type="entry name" value="Metal-dependent hydrolases"/>
    <property type="match status" value="1"/>
</dbReference>
<dbReference type="GO" id="GO:0005829">
    <property type="term" value="C:cytosol"/>
    <property type="evidence" value="ECO:0007669"/>
    <property type="project" value="TreeGrafter"/>
</dbReference>
<accession>A0A098SA80</accession>
<evidence type="ECO:0000256" key="2">
    <source>
        <dbReference type="ARBA" id="ARBA00022723"/>
    </source>
</evidence>
<dbReference type="InterPro" id="IPR001130">
    <property type="entry name" value="TatD-like"/>
</dbReference>
<evidence type="ECO:0000256" key="3">
    <source>
        <dbReference type="ARBA" id="ARBA00022801"/>
    </source>
</evidence>
<keyword evidence="2 4" id="KW-0479">Metal-binding</keyword>
<dbReference type="Proteomes" id="UP000029736">
    <property type="component" value="Unassembled WGS sequence"/>
</dbReference>
<organism evidence="5 6">
    <name type="scientific">Phaeodactylibacter xiamenensis</name>
    <dbReference type="NCBI Taxonomy" id="1524460"/>
    <lineage>
        <taxon>Bacteria</taxon>
        <taxon>Pseudomonadati</taxon>
        <taxon>Bacteroidota</taxon>
        <taxon>Saprospiria</taxon>
        <taxon>Saprospirales</taxon>
        <taxon>Haliscomenobacteraceae</taxon>
        <taxon>Phaeodactylibacter</taxon>
    </lineage>
</organism>
<dbReference type="InterPro" id="IPR015991">
    <property type="entry name" value="TatD/YcfH-like"/>
</dbReference>
<dbReference type="GO" id="GO:0004536">
    <property type="term" value="F:DNA nuclease activity"/>
    <property type="evidence" value="ECO:0007669"/>
    <property type="project" value="InterPro"/>
</dbReference>
<dbReference type="PROSITE" id="PS01091">
    <property type="entry name" value="TATD_3"/>
    <property type="match status" value="1"/>
</dbReference>
<comment type="similarity">
    <text evidence="1">Belongs to the metallo-dependent hydrolases superfamily. TatD-type hydrolase family.</text>
</comment>
<dbReference type="RefSeq" id="WP_044216583.1">
    <property type="nucleotide sequence ID" value="NZ_JBKAGJ010000019.1"/>
</dbReference>
<dbReference type="CDD" id="cd01310">
    <property type="entry name" value="TatD_DNAse"/>
    <property type="match status" value="1"/>
</dbReference>
<reference evidence="5 6" key="1">
    <citation type="journal article" date="2014" name="Int. J. Syst. Evol. Microbiol.">
        <title>Phaeodactylibacter xiamenensis gen. nov., sp. nov., a member of the family Saprospiraceae isolated from the marine alga Phaeodactylum tricornutum.</title>
        <authorList>
            <person name="Chen Z.Jr."/>
            <person name="Lei X."/>
            <person name="Lai Q."/>
            <person name="Li Y."/>
            <person name="Zhang B."/>
            <person name="Zhang J."/>
            <person name="Zhang H."/>
            <person name="Yang L."/>
            <person name="Zheng W."/>
            <person name="Tian Y."/>
            <person name="Yu Z."/>
            <person name="Xu H.Jr."/>
            <person name="Zheng T."/>
        </authorList>
    </citation>
    <scope>NUCLEOTIDE SEQUENCE [LARGE SCALE GENOMIC DNA]</scope>
    <source>
        <strain evidence="5 6">KD52</strain>
    </source>
</reference>
<evidence type="ECO:0000256" key="4">
    <source>
        <dbReference type="PIRSR" id="PIRSR005902-1"/>
    </source>
</evidence>
<gene>
    <name evidence="5" type="ORF">IX84_03755</name>
</gene>
<dbReference type="AlphaFoldDB" id="A0A098SA80"/>
<dbReference type="GO" id="GO:0046872">
    <property type="term" value="F:metal ion binding"/>
    <property type="evidence" value="ECO:0007669"/>
    <property type="project" value="UniProtKB-KW"/>
</dbReference>
<dbReference type="OrthoDB" id="9810005at2"/>
<feature type="binding site" evidence="4">
    <location>
        <position position="204"/>
    </location>
    <ligand>
        <name>a divalent metal cation</name>
        <dbReference type="ChEBI" id="CHEBI:60240"/>
        <label>1</label>
    </ligand>
</feature>
<dbReference type="PANTHER" id="PTHR46124">
    <property type="entry name" value="D-AMINOACYL-TRNA DEACYLASE"/>
    <property type="match status" value="1"/>
</dbReference>
<name>A0A098SA80_9BACT</name>
<keyword evidence="3 5" id="KW-0378">Hydrolase</keyword>
<dbReference type="STRING" id="1524460.IX84_03755"/>
<protein>
    <submittedName>
        <fullName evidence="5">Hydrolase TatD</fullName>
    </submittedName>
</protein>
<evidence type="ECO:0000256" key="1">
    <source>
        <dbReference type="ARBA" id="ARBA00009275"/>
    </source>
</evidence>
<keyword evidence="6" id="KW-1185">Reference proteome</keyword>
<feature type="binding site" evidence="4">
    <location>
        <position position="9"/>
    </location>
    <ligand>
        <name>a divalent metal cation</name>
        <dbReference type="ChEBI" id="CHEBI:60240"/>
        <label>1</label>
    </ligand>
</feature>
<dbReference type="PIRSF" id="PIRSF005902">
    <property type="entry name" value="DNase_TatD"/>
    <property type="match status" value="1"/>
</dbReference>
<dbReference type="InterPro" id="IPR032466">
    <property type="entry name" value="Metal_Hydrolase"/>
</dbReference>